<reference evidence="2" key="1">
    <citation type="journal article" date="2023" name="Science">
        <title>Genome structures resolve the early diversification of teleost fishes.</title>
        <authorList>
            <person name="Parey E."/>
            <person name="Louis A."/>
            <person name="Montfort J."/>
            <person name="Bouchez O."/>
            <person name="Roques C."/>
            <person name="Iampietro C."/>
            <person name="Lluch J."/>
            <person name="Castinel A."/>
            <person name="Donnadieu C."/>
            <person name="Desvignes T."/>
            <person name="Floi Bucao C."/>
            <person name="Jouanno E."/>
            <person name="Wen M."/>
            <person name="Mejri S."/>
            <person name="Dirks R."/>
            <person name="Jansen H."/>
            <person name="Henkel C."/>
            <person name="Chen W.J."/>
            <person name="Zahm M."/>
            <person name="Cabau C."/>
            <person name="Klopp C."/>
            <person name="Thompson A.W."/>
            <person name="Robinson-Rechavi M."/>
            <person name="Braasch I."/>
            <person name="Lecointre G."/>
            <person name="Bobe J."/>
            <person name="Postlethwait J.H."/>
            <person name="Berthelot C."/>
            <person name="Roest Crollius H."/>
            <person name="Guiguen Y."/>
        </authorList>
    </citation>
    <scope>NUCLEOTIDE SEQUENCE</scope>
    <source>
        <strain evidence="2">WJC10195</strain>
    </source>
</reference>
<dbReference type="AlphaFoldDB" id="A0A9Q1FNZ9"/>
<sequence length="139" mass="15389">MRTERPQNIWIYIPCTTRFARRSAGRPEPSLDVAVYLKNNRQDEAYGERRPALLSRPGAHARIAASLSETLNLYALNVTGLTSANRRPGTAGVGGCARLRGDSHRKQLRSERTSHRKKTTCALGPKPLALVRCRLALSP</sequence>
<proteinExistence type="predicted"/>
<feature type="compositionally biased region" description="Basic and acidic residues" evidence="1">
    <location>
        <begin position="99"/>
        <end position="113"/>
    </location>
</feature>
<gene>
    <name evidence="2" type="ORF">SKAU_G00123520</name>
</gene>
<comment type="caution">
    <text evidence="2">The sequence shown here is derived from an EMBL/GenBank/DDBJ whole genome shotgun (WGS) entry which is preliminary data.</text>
</comment>
<accession>A0A9Q1FNZ9</accession>
<organism evidence="2 3">
    <name type="scientific">Synaphobranchus kaupii</name>
    <name type="common">Kaup's arrowtooth eel</name>
    <dbReference type="NCBI Taxonomy" id="118154"/>
    <lineage>
        <taxon>Eukaryota</taxon>
        <taxon>Metazoa</taxon>
        <taxon>Chordata</taxon>
        <taxon>Craniata</taxon>
        <taxon>Vertebrata</taxon>
        <taxon>Euteleostomi</taxon>
        <taxon>Actinopterygii</taxon>
        <taxon>Neopterygii</taxon>
        <taxon>Teleostei</taxon>
        <taxon>Anguilliformes</taxon>
        <taxon>Synaphobranchidae</taxon>
        <taxon>Synaphobranchus</taxon>
    </lineage>
</organism>
<evidence type="ECO:0000313" key="3">
    <source>
        <dbReference type="Proteomes" id="UP001152622"/>
    </source>
</evidence>
<feature type="region of interest" description="Disordered" evidence="1">
    <location>
        <begin position="87"/>
        <end position="118"/>
    </location>
</feature>
<dbReference type="EMBL" id="JAINUF010000004">
    <property type="protein sequence ID" value="KAJ8363521.1"/>
    <property type="molecule type" value="Genomic_DNA"/>
</dbReference>
<protein>
    <submittedName>
        <fullName evidence="2">Uncharacterized protein</fullName>
    </submittedName>
</protein>
<evidence type="ECO:0000313" key="2">
    <source>
        <dbReference type="EMBL" id="KAJ8363521.1"/>
    </source>
</evidence>
<dbReference type="Proteomes" id="UP001152622">
    <property type="component" value="Chromosome 4"/>
</dbReference>
<keyword evidence="3" id="KW-1185">Reference proteome</keyword>
<evidence type="ECO:0000256" key="1">
    <source>
        <dbReference type="SAM" id="MobiDB-lite"/>
    </source>
</evidence>
<name>A0A9Q1FNZ9_SYNKA</name>